<accession>A0A318H8H4</accession>
<keyword evidence="2" id="KW-1185">Reference proteome</keyword>
<sequence length="45" mass="4794">MPSPNVVSPRGHLVEPLNLWVDRMAVENCGVDAAYLASSRSGVQA</sequence>
<reference evidence="1 2" key="2">
    <citation type="submission" date="2018-06" db="EMBL/GenBank/DDBJ databases">
        <title>Sequencing of bacterial isolates from soil warming experiment in Harvard Forest, Massachusetts, USA.</title>
        <authorList>
            <person name="Deangelis K.PhD."/>
        </authorList>
    </citation>
    <scope>NUCLEOTIDE SEQUENCE [LARGE SCALE GENOMIC DNA]</scope>
    <source>
        <strain evidence="1 2">GAS496</strain>
    </source>
</reference>
<reference evidence="2" key="1">
    <citation type="submission" date="2018-05" db="EMBL/GenBank/DDBJ databases">
        <authorList>
            <person name="Deangelis K."/>
            <person name="Huntemann M."/>
            <person name="Clum A."/>
            <person name="Pillay M."/>
            <person name="Palaniappan K."/>
            <person name="Varghese N."/>
            <person name="Mikhailova N."/>
            <person name="Stamatis D."/>
            <person name="Reddy T."/>
            <person name="Daum C."/>
            <person name="Shapiro N."/>
            <person name="Ivanova N."/>
            <person name="Kyrpides N."/>
            <person name="Woyke T."/>
        </authorList>
    </citation>
    <scope>NUCLEOTIDE SEQUENCE [LARGE SCALE GENOMIC DNA]</scope>
    <source>
        <strain evidence="2">GAS496</strain>
    </source>
</reference>
<proteinExistence type="predicted"/>
<evidence type="ECO:0000313" key="1">
    <source>
        <dbReference type="EMBL" id="PXX01616.1"/>
    </source>
</evidence>
<organism evidence="1 2">
    <name type="scientific">Mycolicibacterium moriokaense</name>
    <dbReference type="NCBI Taxonomy" id="39691"/>
    <lineage>
        <taxon>Bacteria</taxon>
        <taxon>Bacillati</taxon>
        <taxon>Actinomycetota</taxon>
        <taxon>Actinomycetes</taxon>
        <taxon>Mycobacteriales</taxon>
        <taxon>Mycobacteriaceae</taxon>
        <taxon>Mycolicibacterium</taxon>
    </lineage>
</organism>
<protein>
    <submittedName>
        <fullName evidence="1">Uncharacterized protein</fullName>
    </submittedName>
</protein>
<gene>
    <name evidence="1" type="ORF">C8E89_12710</name>
</gene>
<comment type="caution">
    <text evidence="1">The sequence shown here is derived from an EMBL/GenBank/DDBJ whole genome shotgun (WGS) entry which is preliminary data.</text>
</comment>
<name>A0A318H8H4_9MYCO</name>
<dbReference type="EMBL" id="QJJU01000027">
    <property type="protein sequence ID" value="PXX01616.1"/>
    <property type="molecule type" value="Genomic_DNA"/>
</dbReference>
<dbReference type="Proteomes" id="UP000247781">
    <property type="component" value="Unassembled WGS sequence"/>
</dbReference>
<dbReference type="AlphaFoldDB" id="A0A318H8H4"/>
<evidence type="ECO:0000313" key="2">
    <source>
        <dbReference type="Proteomes" id="UP000247781"/>
    </source>
</evidence>